<organism evidence="7 8">
    <name type="scientific">Stenotrophomonas mori</name>
    <dbReference type="NCBI Taxonomy" id="2871096"/>
    <lineage>
        <taxon>Bacteria</taxon>
        <taxon>Pseudomonadati</taxon>
        <taxon>Pseudomonadota</taxon>
        <taxon>Gammaproteobacteria</taxon>
        <taxon>Lysobacterales</taxon>
        <taxon>Lysobacteraceae</taxon>
        <taxon>Stenotrophomonas</taxon>
    </lineage>
</organism>
<keyword evidence="1 5" id="KW-0813">Transport</keyword>
<feature type="domain" description="Blue (type 1) copper" evidence="6">
    <location>
        <begin position="23"/>
        <end position="150"/>
    </location>
</feature>
<dbReference type="Proteomes" id="UP001431235">
    <property type="component" value="Unassembled WGS sequence"/>
</dbReference>
<sequence>MNHRIFLALFALAGVSSAHAADTCSVDLEGNDAMRYNLANIDVPKSCGNFTINLKHTGRMAANLMGHNVVVAKTADMAGIDADGIRAGLAADYIKAGDARVIAHSKVVGGGESTTLSVPVARLTAAGAPLSFFCSFPGHSALMKGSLTLK</sequence>
<evidence type="ECO:0000259" key="6">
    <source>
        <dbReference type="Pfam" id="PF00127"/>
    </source>
</evidence>
<comment type="function">
    <text evidence="5">Transfers electrons from cytochrome c551 to cytochrome oxidase.</text>
</comment>
<evidence type="ECO:0000256" key="2">
    <source>
        <dbReference type="ARBA" id="ARBA00022723"/>
    </source>
</evidence>
<comment type="caution">
    <text evidence="7">The sequence shown here is derived from an EMBL/GenBank/DDBJ whole genome shotgun (WGS) entry which is preliminary data.</text>
</comment>
<keyword evidence="2 5" id="KW-0479">Metal-binding</keyword>
<dbReference type="PROSITE" id="PS00196">
    <property type="entry name" value="COPPER_BLUE"/>
    <property type="match status" value="1"/>
</dbReference>
<evidence type="ECO:0000256" key="1">
    <source>
        <dbReference type="ARBA" id="ARBA00022448"/>
    </source>
</evidence>
<dbReference type="Pfam" id="PF00127">
    <property type="entry name" value="Copper-bind"/>
    <property type="match status" value="1"/>
</dbReference>
<dbReference type="EMBL" id="JAIKTS010000001">
    <property type="protein sequence ID" value="MCL7713698.1"/>
    <property type="molecule type" value="Genomic_DNA"/>
</dbReference>
<keyword evidence="3 5" id="KW-0249">Electron transport</keyword>
<dbReference type="InterPro" id="IPR014068">
    <property type="entry name" value="Azurin"/>
</dbReference>
<evidence type="ECO:0000313" key="8">
    <source>
        <dbReference type="Proteomes" id="UP001431235"/>
    </source>
</evidence>
<comment type="subcellular location">
    <subcellularLocation>
        <location evidence="5">Periplasm</location>
    </subcellularLocation>
</comment>
<dbReference type="Gene3D" id="2.60.40.420">
    <property type="entry name" value="Cupredoxins - blue copper proteins"/>
    <property type="match status" value="1"/>
</dbReference>
<protein>
    <recommendedName>
        <fullName evidence="5">Azurin</fullName>
    </recommendedName>
</protein>
<dbReference type="PANTHER" id="PTHR38439:SF2">
    <property type="entry name" value="OUTER MEMBRANE PROTEIN H.8"/>
    <property type="match status" value="1"/>
</dbReference>
<evidence type="ECO:0000313" key="7">
    <source>
        <dbReference type="EMBL" id="MCL7713698.1"/>
    </source>
</evidence>
<evidence type="ECO:0000256" key="3">
    <source>
        <dbReference type="ARBA" id="ARBA00022982"/>
    </source>
</evidence>
<dbReference type="RefSeq" id="WP_250061946.1">
    <property type="nucleotide sequence ID" value="NZ_JAIKTS010000001.1"/>
</dbReference>
<gene>
    <name evidence="7" type="primary">azu</name>
    <name evidence="7" type="ORF">K5L01_03360</name>
</gene>
<dbReference type="CDD" id="cd13922">
    <property type="entry name" value="Azurin"/>
    <property type="match status" value="1"/>
</dbReference>
<keyword evidence="4 5" id="KW-0186">Copper</keyword>
<dbReference type="InterPro" id="IPR008972">
    <property type="entry name" value="Cupredoxin"/>
</dbReference>
<dbReference type="InterPro" id="IPR028871">
    <property type="entry name" value="BlueCu_1_BS"/>
</dbReference>
<keyword evidence="5" id="KW-0574">Periplasm</keyword>
<dbReference type="InterPro" id="IPR050845">
    <property type="entry name" value="Cu-binding_ET"/>
</dbReference>
<feature type="chain" id="PRO_5044999541" description="Azurin" evidence="5">
    <location>
        <begin position="21"/>
        <end position="150"/>
    </location>
</feature>
<evidence type="ECO:0000256" key="4">
    <source>
        <dbReference type="ARBA" id="ARBA00023008"/>
    </source>
</evidence>
<feature type="signal peptide" evidence="5">
    <location>
        <begin position="1"/>
        <end position="20"/>
    </location>
</feature>
<proteinExistence type="predicted"/>
<name>A0ABT0SF36_9GAMM</name>
<keyword evidence="8" id="KW-1185">Reference proteome</keyword>
<dbReference type="PANTHER" id="PTHR38439">
    <property type="entry name" value="AURACYANIN-B"/>
    <property type="match status" value="1"/>
</dbReference>
<accession>A0ABT0SF36</accession>
<dbReference type="NCBIfam" id="TIGR02695">
    <property type="entry name" value="azurin"/>
    <property type="match status" value="1"/>
</dbReference>
<dbReference type="InterPro" id="IPR000923">
    <property type="entry name" value="BlueCu_1"/>
</dbReference>
<keyword evidence="5" id="KW-0732">Signal</keyword>
<reference evidence="7 8" key="1">
    <citation type="submission" date="2021-08" db="EMBL/GenBank/DDBJ databases">
        <title>Novel members of of the genus Stenotrophomonas from differernt environment.</title>
        <authorList>
            <person name="Deng Y."/>
        </authorList>
    </citation>
    <scope>NUCLEOTIDE SEQUENCE [LARGE SCALE GENOMIC DNA]</scope>
    <source>
        <strain evidence="7 8">CPCC 101365</strain>
    </source>
</reference>
<dbReference type="SUPFAM" id="SSF49503">
    <property type="entry name" value="Cupredoxins"/>
    <property type="match status" value="1"/>
</dbReference>
<evidence type="ECO:0000256" key="5">
    <source>
        <dbReference type="RuleBase" id="RU363017"/>
    </source>
</evidence>